<evidence type="ECO:0000256" key="3">
    <source>
        <dbReference type="ARBA" id="ARBA00022827"/>
    </source>
</evidence>
<feature type="compositionally biased region" description="Basic and acidic residues" evidence="5">
    <location>
        <begin position="465"/>
        <end position="477"/>
    </location>
</feature>
<protein>
    <submittedName>
        <fullName evidence="7">Cry2 protein</fullName>
    </submittedName>
</protein>
<proteinExistence type="predicted"/>
<evidence type="ECO:0000256" key="4">
    <source>
        <dbReference type="PIRSR" id="PIRSR602081-1"/>
    </source>
</evidence>
<dbReference type="AlphaFoldDB" id="A0A0D1DB18"/>
<dbReference type="RefSeq" id="WP_043917949.1">
    <property type="nucleotide sequence ID" value="NZ_FZPF01000010.1"/>
</dbReference>
<dbReference type="InterPro" id="IPR036134">
    <property type="entry name" value="Crypto/Photolyase_FAD-like_sf"/>
</dbReference>
<evidence type="ECO:0000259" key="6">
    <source>
        <dbReference type="PROSITE" id="PS51645"/>
    </source>
</evidence>
<evidence type="ECO:0000313" key="8">
    <source>
        <dbReference type="Proteomes" id="UP000032232"/>
    </source>
</evidence>
<reference evidence="7 8" key="1">
    <citation type="submission" date="2015-02" db="EMBL/GenBank/DDBJ databases">
        <title>Genome Sequence of Jannaschia aquimarina DSM28248, a member of the Roseobacter clade.</title>
        <authorList>
            <person name="Voget S."/>
            <person name="Daniel R."/>
        </authorList>
    </citation>
    <scope>NUCLEOTIDE SEQUENCE [LARGE SCALE GENOMIC DNA]</scope>
    <source>
        <strain evidence="7 8">GSW-M26</strain>
    </source>
</reference>
<evidence type="ECO:0000256" key="2">
    <source>
        <dbReference type="ARBA" id="ARBA00022630"/>
    </source>
</evidence>
<dbReference type="Gene3D" id="3.40.50.620">
    <property type="entry name" value="HUPs"/>
    <property type="match status" value="1"/>
</dbReference>
<sequence length="503" mass="56847">MTDAAAILWFKRDLRIADHPALADAATIGPVIPLYIAEPEMWAHPDASARQWRFVAESLTELRRALGTLGAPLIVRHGEAVSVLEAIRQEHPVTRLVSHEETGLLWSWDRDRRVAEWCRTHGIVWTEHADSGVVRRLASRDGWAARRERMMRDPLVSEPTSLRGTNLAPGDIPEARDLGLALDPCPGRQKGGRAEALRILDTFLHERGEHYRTDMSSPVTGETGCSRLSPHLAWGTISVREAHQAAAARLTETKGTAWAKSMSSFRSRLAWRDHFTQKLEDFPLLDRRCMHSGFEGMRPRLTDPGPQAERLAAWADGRTGLPFVDACMRYARATGWLNFRMRSMVQCVASYHLWIDWRDSGPILARLWTDYAPGIHWAQSQMQSGVTGINTLRIYNPVKQGHDQDPTGVFTREWVPELARLDDEFVQEPWKAPRPPKGYPAPIVDVATAARAARDAVYAHRRRPGFREEADAVAERHGSRKSGMSQTGRRARRRDTRQSEMEI</sequence>
<dbReference type="OrthoDB" id="9772484at2"/>
<keyword evidence="8" id="KW-1185">Reference proteome</keyword>
<dbReference type="GO" id="GO:0009416">
    <property type="term" value="P:response to light stimulus"/>
    <property type="evidence" value="ECO:0007669"/>
    <property type="project" value="TreeGrafter"/>
</dbReference>
<feature type="binding site" evidence="4">
    <location>
        <position position="265"/>
    </location>
    <ligand>
        <name>FAD</name>
        <dbReference type="ChEBI" id="CHEBI:57692"/>
    </ligand>
</feature>
<dbReference type="InterPro" id="IPR006050">
    <property type="entry name" value="DNA_photolyase_N"/>
</dbReference>
<dbReference type="Gene3D" id="1.25.40.80">
    <property type="match status" value="1"/>
</dbReference>
<feature type="region of interest" description="Disordered" evidence="5">
    <location>
        <begin position="462"/>
        <end position="503"/>
    </location>
</feature>
<feature type="domain" description="Photolyase/cryptochrome alpha/beta" evidence="6">
    <location>
        <begin position="4"/>
        <end position="133"/>
    </location>
</feature>
<dbReference type="PANTHER" id="PTHR11455">
    <property type="entry name" value="CRYPTOCHROME"/>
    <property type="match status" value="1"/>
</dbReference>
<dbReference type="InterPro" id="IPR002081">
    <property type="entry name" value="Cryptochrome/DNA_photolyase_1"/>
</dbReference>
<dbReference type="Pfam" id="PF00875">
    <property type="entry name" value="DNA_photolyase"/>
    <property type="match status" value="1"/>
</dbReference>
<dbReference type="InterPro" id="IPR005101">
    <property type="entry name" value="Cryptochr/Photolyase_FAD-bd"/>
</dbReference>
<dbReference type="PROSITE" id="PS51645">
    <property type="entry name" value="PHR_CRY_ALPHA_BETA"/>
    <property type="match status" value="1"/>
</dbReference>
<name>A0A0D1DB18_9RHOB</name>
<gene>
    <name evidence="7" type="primary">cry2</name>
    <name evidence="7" type="ORF">jaqu_11000</name>
</gene>
<organism evidence="7 8">
    <name type="scientific">Jannaschia aquimarina</name>
    <dbReference type="NCBI Taxonomy" id="935700"/>
    <lineage>
        <taxon>Bacteria</taxon>
        <taxon>Pseudomonadati</taxon>
        <taxon>Pseudomonadota</taxon>
        <taxon>Alphaproteobacteria</taxon>
        <taxon>Rhodobacterales</taxon>
        <taxon>Roseobacteraceae</taxon>
        <taxon>Jannaschia</taxon>
    </lineage>
</organism>
<keyword evidence="3 4" id="KW-0274">FAD</keyword>
<dbReference type="Gene3D" id="1.10.579.10">
    <property type="entry name" value="DNA Cyclobutane Dipyrimidine Photolyase, subunit A, domain 3"/>
    <property type="match status" value="1"/>
</dbReference>
<dbReference type="EMBL" id="JYFE01000021">
    <property type="protein sequence ID" value="KIT17138.1"/>
    <property type="molecule type" value="Genomic_DNA"/>
</dbReference>
<dbReference type="SUPFAM" id="SSF52425">
    <property type="entry name" value="Cryptochrome/photolyase, N-terminal domain"/>
    <property type="match status" value="1"/>
</dbReference>
<dbReference type="InterPro" id="IPR036155">
    <property type="entry name" value="Crypto/Photolyase_N_sf"/>
</dbReference>
<dbReference type="SUPFAM" id="SSF48173">
    <property type="entry name" value="Cryptochrome/photolyase FAD-binding domain"/>
    <property type="match status" value="1"/>
</dbReference>
<dbReference type="PATRIC" id="fig|935700.4.peg.1146"/>
<evidence type="ECO:0000313" key="7">
    <source>
        <dbReference type="EMBL" id="KIT17138.1"/>
    </source>
</evidence>
<dbReference type="Proteomes" id="UP000032232">
    <property type="component" value="Unassembled WGS sequence"/>
</dbReference>
<dbReference type="GO" id="GO:0003904">
    <property type="term" value="F:deoxyribodipyrimidine photo-lyase activity"/>
    <property type="evidence" value="ECO:0007669"/>
    <property type="project" value="TreeGrafter"/>
</dbReference>
<evidence type="ECO:0000256" key="1">
    <source>
        <dbReference type="ARBA" id="ARBA00001932"/>
    </source>
</evidence>
<comment type="cofactor">
    <cofactor evidence="4">
        <name>FAD</name>
        <dbReference type="ChEBI" id="CHEBI:57692"/>
    </cofactor>
    <text evidence="4">Binds 1 FAD per subunit.</text>
</comment>
<dbReference type="Pfam" id="PF03441">
    <property type="entry name" value="FAD_binding_7"/>
    <property type="match status" value="1"/>
</dbReference>
<evidence type="ECO:0000256" key="5">
    <source>
        <dbReference type="SAM" id="MobiDB-lite"/>
    </source>
</evidence>
<dbReference type="PANTHER" id="PTHR11455:SF9">
    <property type="entry name" value="CRYPTOCHROME CIRCADIAN CLOCK 5 ISOFORM X1"/>
    <property type="match status" value="1"/>
</dbReference>
<comment type="caution">
    <text evidence="7">The sequence shown here is derived from an EMBL/GenBank/DDBJ whole genome shotgun (WGS) entry which is preliminary data.</text>
</comment>
<feature type="binding site" evidence="4">
    <location>
        <position position="211"/>
    </location>
    <ligand>
        <name>FAD</name>
        <dbReference type="ChEBI" id="CHEBI:57692"/>
    </ligand>
</feature>
<dbReference type="STRING" id="935700.jaqu_11000"/>
<dbReference type="GO" id="GO:0071949">
    <property type="term" value="F:FAD binding"/>
    <property type="evidence" value="ECO:0007669"/>
    <property type="project" value="TreeGrafter"/>
</dbReference>
<dbReference type="InterPro" id="IPR014729">
    <property type="entry name" value="Rossmann-like_a/b/a_fold"/>
</dbReference>
<comment type="cofactor">
    <cofactor evidence="1">
        <name>(6R)-5,10-methylene-5,6,7,8-tetrahydrofolate</name>
        <dbReference type="ChEBI" id="CHEBI:15636"/>
    </cofactor>
</comment>
<dbReference type="GO" id="GO:0003677">
    <property type="term" value="F:DNA binding"/>
    <property type="evidence" value="ECO:0007669"/>
    <property type="project" value="TreeGrafter"/>
</dbReference>
<accession>A0A0D1DB18</accession>
<keyword evidence="2 4" id="KW-0285">Flavoprotein</keyword>